<dbReference type="EMBL" id="CAADIN010000019">
    <property type="protein sequence ID" value="VFR91125.1"/>
    <property type="molecule type" value="Genomic_DNA"/>
</dbReference>
<evidence type="ECO:0000313" key="4">
    <source>
        <dbReference type="EMBL" id="VFR91125.1"/>
    </source>
</evidence>
<organism evidence="3">
    <name type="scientific">plant metagenome</name>
    <dbReference type="NCBI Taxonomy" id="1297885"/>
    <lineage>
        <taxon>unclassified sequences</taxon>
        <taxon>metagenomes</taxon>
        <taxon>organismal metagenomes</taxon>
    </lineage>
</organism>
<gene>
    <name evidence="1" type="ORF">ANK1_2441</name>
    <name evidence="3" type="ORF">ANK2_2442</name>
    <name evidence="2" type="ORF">ISE1_2423</name>
    <name evidence="4" type="ORF">ISE2_2459</name>
</gene>
<proteinExistence type="predicted"/>
<dbReference type="AlphaFoldDB" id="A0A484TMT5"/>
<dbReference type="EMBL" id="CAADIF010000008">
    <property type="protein sequence ID" value="VFR75551.1"/>
    <property type="molecule type" value="Genomic_DNA"/>
</dbReference>
<reference evidence="3" key="1">
    <citation type="submission" date="2019-03" db="EMBL/GenBank/DDBJ databases">
        <authorList>
            <person name="Danneels B."/>
        </authorList>
    </citation>
    <scope>NUCLEOTIDE SEQUENCE</scope>
</reference>
<evidence type="ECO:0000313" key="1">
    <source>
        <dbReference type="EMBL" id="VFR25491.1"/>
    </source>
</evidence>
<protein>
    <submittedName>
        <fullName evidence="3">Uncharacterized protein</fullName>
    </submittedName>
</protein>
<accession>A0A484TMT5</accession>
<sequence length="57" mass="6047">MAKAAFGECSASCLQDARARGLAVGPAGAVLARRAGSGRHGVLLWRREWLSIIQIQI</sequence>
<evidence type="ECO:0000313" key="2">
    <source>
        <dbReference type="EMBL" id="VFR74601.1"/>
    </source>
</evidence>
<name>A0A484TMT5_9ZZZZ</name>
<dbReference type="EMBL" id="CAADIA010000004">
    <property type="protein sequence ID" value="VFR25491.1"/>
    <property type="molecule type" value="Genomic_DNA"/>
</dbReference>
<evidence type="ECO:0000313" key="3">
    <source>
        <dbReference type="EMBL" id="VFR75551.1"/>
    </source>
</evidence>
<dbReference type="EMBL" id="CAADIM010000012">
    <property type="protein sequence ID" value="VFR74601.1"/>
    <property type="molecule type" value="Genomic_DNA"/>
</dbReference>